<reference evidence="2" key="1">
    <citation type="journal article" date="2019" name="Int. J. Syst. Evol. Microbiol.">
        <title>The Global Catalogue of Microorganisms (GCM) 10K type strain sequencing project: providing services to taxonomists for standard genome sequencing and annotation.</title>
        <authorList>
            <consortium name="The Broad Institute Genomics Platform"/>
            <consortium name="The Broad Institute Genome Sequencing Center for Infectious Disease"/>
            <person name="Wu L."/>
            <person name="Ma J."/>
        </authorList>
    </citation>
    <scope>NUCLEOTIDE SEQUENCE [LARGE SCALE GENOMIC DNA]</scope>
    <source>
        <strain evidence="2">KCTC 52168</strain>
    </source>
</reference>
<protein>
    <recommendedName>
        <fullName evidence="3">Carrier domain-containing protein</fullName>
    </recommendedName>
</protein>
<sequence length="118" mass="13098">MDHEITVQLAAAVLARALVTRAAQAALDAPVPMPPAHVTIDSIDLPLYWDEHRLLPRLRDLAAEHGVHIDIQRMQFDRIYGIETLVDLHALDAPLLQSCAVTLMGMYEAPHWGPRAAH</sequence>
<dbReference type="EMBL" id="JBHRTI010000007">
    <property type="protein sequence ID" value="MFC3148648.1"/>
    <property type="molecule type" value="Genomic_DNA"/>
</dbReference>
<accession>A0ABV7H7E7</accession>
<evidence type="ECO:0000313" key="1">
    <source>
        <dbReference type="EMBL" id="MFC3148648.1"/>
    </source>
</evidence>
<name>A0ABV7H7E7_9BURK</name>
<evidence type="ECO:0008006" key="3">
    <source>
        <dbReference type="Google" id="ProtNLM"/>
    </source>
</evidence>
<proteinExistence type="predicted"/>
<organism evidence="1 2">
    <name type="scientific">Piscinibacterium candidicorallinum</name>
    <dbReference type="NCBI Taxonomy" id="1793872"/>
    <lineage>
        <taxon>Bacteria</taxon>
        <taxon>Pseudomonadati</taxon>
        <taxon>Pseudomonadota</taxon>
        <taxon>Betaproteobacteria</taxon>
        <taxon>Burkholderiales</taxon>
        <taxon>Piscinibacterium</taxon>
    </lineage>
</organism>
<dbReference type="Proteomes" id="UP001595556">
    <property type="component" value="Unassembled WGS sequence"/>
</dbReference>
<evidence type="ECO:0000313" key="2">
    <source>
        <dbReference type="Proteomes" id="UP001595556"/>
    </source>
</evidence>
<dbReference type="RefSeq" id="WP_377304779.1">
    <property type="nucleotide sequence ID" value="NZ_CP180191.1"/>
</dbReference>
<gene>
    <name evidence="1" type="ORF">ACFOEN_13530</name>
</gene>
<comment type="caution">
    <text evidence="1">The sequence shown here is derived from an EMBL/GenBank/DDBJ whole genome shotgun (WGS) entry which is preliminary data.</text>
</comment>
<keyword evidence="2" id="KW-1185">Reference proteome</keyword>